<reference evidence="2 3" key="1">
    <citation type="submission" date="2019-03" db="EMBL/GenBank/DDBJ databases">
        <title>First draft genome of Liparis tanakae, snailfish: a comprehensive survey of snailfish specific genes.</title>
        <authorList>
            <person name="Kim W."/>
            <person name="Song I."/>
            <person name="Jeong J.-H."/>
            <person name="Kim D."/>
            <person name="Kim S."/>
            <person name="Ryu S."/>
            <person name="Song J.Y."/>
            <person name="Lee S.K."/>
        </authorList>
    </citation>
    <scope>NUCLEOTIDE SEQUENCE [LARGE SCALE GENOMIC DNA]</scope>
    <source>
        <tissue evidence="2">Muscle</tissue>
    </source>
</reference>
<proteinExistence type="predicted"/>
<comment type="caution">
    <text evidence="2">The sequence shown here is derived from an EMBL/GenBank/DDBJ whole genome shotgun (WGS) entry which is preliminary data.</text>
</comment>
<sequence>MELLLRQVKYQAPTRLSRGVGAPPLGIPAPAAPSRPGTLPSPWIETTGTSCSSRPILPPIAIKKQQVLFREPGEVWEQRVHCPDLTLRLQTSYTHLEEAQNRLRQRDSKGSPAGTFRSRRCSPPPSSLMSVLLCTPRLAAVCDTPPSGLERIKRSTNKD</sequence>
<feature type="compositionally biased region" description="Basic and acidic residues" evidence="1">
    <location>
        <begin position="99"/>
        <end position="109"/>
    </location>
</feature>
<feature type="region of interest" description="Disordered" evidence="1">
    <location>
        <begin position="16"/>
        <end position="38"/>
    </location>
</feature>
<evidence type="ECO:0000256" key="1">
    <source>
        <dbReference type="SAM" id="MobiDB-lite"/>
    </source>
</evidence>
<organism evidence="2 3">
    <name type="scientific">Liparis tanakae</name>
    <name type="common">Tanaka's snailfish</name>
    <dbReference type="NCBI Taxonomy" id="230148"/>
    <lineage>
        <taxon>Eukaryota</taxon>
        <taxon>Metazoa</taxon>
        <taxon>Chordata</taxon>
        <taxon>Craniata</taxon>
        <taxon>Vertebrata</taxon>
        <taxon>Euteleostomi</taxon>
        <taxon>Actinopterygii</taxon>
        <taxon>Neopterygii</taxon>
        <taxon>Teleostei</taxon>
        <taxon>Neoteleostei</taxon>
        <taxon>Acanthomorphata</taxon>
        <taxon>Eupercaria</taxon>
        <taxon>Perciformes</taxon>
        <taxon>Cottioidei</taxon>
        <taxon>Cottales</taxon>
        <taxon>Liparidae</taxon>
        <taxon>Liparis</taxon>
    </lineage>
</organism>
<name>A0A4Z2HMU4_9TELE</name>
<dbReference type="OrthoDB" id="190375at2759"/>
<accession>A0A4Z2HMU4</accession>
<evidence type="ECO:0000313" key="3">
    <source>
        <dbReference type="Proteomes" id="UP000314294"/>
    </source>
</evidence>
<gene>
    <name evidence="2" type="ORF">EYF80_022585</name>
</gene>
<keyword evidence="3" id="KW-1185">Reference proteome</keyword>
<dbReference type="Proteomes" id="UP000314294">
    <property type="component" value="Unassembled WGS sequence"/>
</dbReference>
<dbReference type="AlphaFoldDB" id="A0A4Z2HMU4"/>
<protein>
    <submittedName>
        <fullName evidence="2">Uncharacterized protein</fullName>
    </submittedName>
</protein>
<feature type="region of interest" description="Disordered" evidence="1">
    <location>
        <begin position="99"/>
        <end position="126"/>
    </location>
</feature>
<evidence type="ECO:0000313" key="2">
    <source>
        <dbReference type="EMBL" id="TNN67168.1"/>
    </source>
</evidence>
<dbReference type="EMBL" id="SRLO01000208">
    <property type="protein sequence ID" value="TNN67168.1"/>
    <property type="molecule type" value="Genomic_DNA"/>
</dbReference>